<dbReference type="STRING" id="123899.SAMEA3906487_04162"/>
<keyword evidence="3" id="KW-1185">Reference proteome</keyword>
<dbReference type="InterPro" id="IPR025411">
    <property type="entry name" value="DUF4136"/>
</dbReference>
<proteinExistence type="predicted"/>
<keyword evidence="2" id="KW-0449">Lipoprotein</keyword>
<dbReference type="Proteomes" id="UP000076825">
    <property type="component" value="Chromosome 1"/>
</dbReference>
<name>A0A157SV64_9BORD</name>
<dbReference type="Gene3D" id="3.30.160.670">
    <property type="match status" value="1"/>
</dbReference>
<dbReference type="Pfam" id="PF13590">
    <property type="entry name" value="DUF4136"/>
    <property type="match status" value="1"/>
</dbReference>
<protein>
    <submittedName>
        <fullName evidence="2">Lipoprotein</fullName>
    </submittedName>
</protein>
<organism evidence="2 3">
    <name type="scientific">Bordetella trematum</name>
    <dbReference type="NCBI Taxonomy" id="123899"/>
    <lineage>
        <taxon>Bacteria</taxon>
        <taxon>Pseudomonadati</taxon>
        <taxon>Pseudomonadota</taxon>
        <taxon>Betaproteobacteria</taxon>
        <taxon>Burkholderiales</taxon>
        <taxon>Alcaligenaceae</taxon>
        <taxon>Bordetella</taxon>
    </lineage>
</organism>
<evidence type="ECO:0000313" key="3">
    <source>
        <dbReference type="Proteomes" id="UP000076825"/>
    </source>
</evidence>
<dbReference type="KEGG" id="btrm:SAMEA390648704162"/>
<dbReference type="PATRIC" id="fig|123899.6.peg.4159"/>
<dbReference type="PROSITE" id="PS51257">
    <property type="entry name" value="PROKAR_LIPOPROTEIN"/>
    <property type="match status" value="1"/>
</dbReference>
<reference evidence="2 3" key="1">
    <citation type="submission" date="2016-04" db="EMBL/GenBank/DDBJ databases">
        <authorList>
            <consortium name="Pathogen Informatics"/>
        </authorList>
    </citation>
    <scope>NUCLEOTIDE SEQUENCE [LARGE SCALE GENOMIC DNA]</scope>
    <source>
        <strain evidence="2 3">H044680328</strain>
    </source>
</reference>
<feature type="domain" description="DUF4136" evidence="1">
    <location>
        <begin position="27"/>
        <end position="185"/>
    </location>
</feature>
<accession>A0A157SV64</accession>
<dbReference type="RefSeq" id="WP_025512712.1">
    <property type="nucleotide sequence ID" value="NZ_CP016340.1"/>
</dbReference>
<evidence type="ECO:0000313" key="2">
    <source>
        <dbReference type="EMBL" id="SAI74348.1"/>
    </source>
</evidence>
<dbReference type="eggNOG" id="ENOG5032YB2">
    <property type="taxonomic scope" value="Bacteria"/>
</dbReference>
<dbReference type="GeneID" id="56588623"/>
<evidence type="ECO:0000259" key="1">
    <source>
        <dbReference type="Pfam" id="PF13590"/>
    </source>
</evidence>
<gene>
    <name evidence="2" type="ORF">SAMEA3906487_04162</name>
</gene>
<sequence>MQTTGRALGVLALAAALGGCASGPEIRSDYDHQVNFAEYHSFGFMDPLGTDKAAGYTNLATERLKAATRFQMESRGYVYKAEQPDLLVNFNGRLRQRTEVVPVAPGPYYGYYGYRSGFYGGWPGYGWTEDVYTYTEGTLNIDLVDRRRRQLVWEGVATGQVNDVQAVQSTATIDKVVADLFTRYPFRAGEGVPLKPKQ</sequence>
<dbReference type="EMBL" id="LT546645">
    <property type="protein sequence ID" value="SAI74348.1"/>
    <property type="molecule type" value="Genomic_DNA"/>
</dbReference>
<dbReference type="AlphaFoldDB" id="A0A157SV64"/>